<evidence type="ECO:0000256" key="1">
    <source>
        <dbReference type="ARBA" id="ARBA00022741"/>
    </source>
</evidence>
<sequence length="312" mass="33468">MIKVLKPGVQLTIQDKGRIGFRHLGISQTGCLDPYAQVIANRLIDNNDNEAVLEVTLGLCELQFEADTVIALQGADLNASLDDTPIYPGWSYEVKAKQILSFDTGRAGLRAYVAIKGGINVDEVMGSKSTDLNAGFGGLAGKALEAGDLISIASLDKPTKSFVKRGAITPPKLKMIRVHPSPHSLLLGNALIEQFTKIAFKVSHNSNRMGLRLAHENNLTHSHSLDSLGVSPGSIQLPPNGEPIVLLNDAQTTGGYPLLGTVIDADLHQFAQFRPGDSIEFKFVTLQQAALAKQKLNGHLSQLSLAIAHSQQ</sequence>
<name>A0A510XZ21_9GAMM</name>
<organism evidence="5 6">
    <name type="scientific">Pseudoalteromonas espejiana</name>
    <dbReference type="NCBI Taxonomy" id="28107"/>
    <lineage>
        <taxon>Bacteria</taxon>
        <taxon>Pseudomonadati</taxon>
        <taxon>Pseudomonadota</taxon>
        <taxon>Gammaproteobacteria</taxon>
        <taxon>Alteromonadales</taxon>
        <taxon>Pseudoalteromonadaceae</taxon>
        <taxon>Pseudoalteromonas</taxon>
    </lineage>
</organism>
<dbReference type="OrthoDB" id="9768696at2"/>
<dbReference type="Proteomes" id="UP000321419">
    <property type="component" value="Unassembled WGS sequence"/>
</dbReference>
<dbReference type="InterPro" id="IPR029000">
    <property type="entry name" value="Cyclophilin-like_dom_sf"/>
</dbReference>
<keyword evidence="6" id="KW-1185">Reference proteome</keyword>
<evidence type="ECO:0000313" key="5">
    <source>
        <dbReference type="EMBL" id="GEK56292.1"/>
    </source>
</evidence>
<dbReference type="GO" id="GO:0016787">
    <property type="term" value="F:hydrolase activity"/>
    <property type="evidence" value="ECO:0007669"/>
    <property type="project" value="UniProtKB-KW"/>
</dbReference>
<dbReference type="PANTHER" id="PTHR43309">
    <property type="entry name" value="5-OXOPROLINASE SUBUNIT C"/>
    <property type="match status" value="1"/>
</dbReference>
<dbReference type="InterPro" id="IPR003778">
    <property type="entry name" value="CT_A_B"/>
</dbReference>
<feature type="domain" description="Carboxyltransferase" evidence="4">
    <location>
        <begin position="23"/>
        <end position="300"/>
    </location>
</feature>
<dbReference type="Pfam" id="PF02626">
    <property type="entry name" value="CT_A_B"/>
    <property type="match status" value="1"/>
</dbReference>
<dbReference type="NCBIfam" id="TIGR00724">
    <property type="entry name" value="urea_amlyse_rel"/>
    <property type="match status" value="1"/>
</dbReference>
<keyword evidence="1" id="KW-0547">Nucleotide-binding</keyword>
<evidence type="ECO:0000256" key="2">
    <source>
        <dbReference type="ARBA" id="ARBA00022801"/>
    </source>
</evidence>
<evidence type="ECO:0000256" key="3">
    <source>
        <dbReference type="ARBA" id="ARBA00022840"/>
    </source>
</evidence>
<accession>A0A510XZ21</accession>
<keyword evidence="2" id="KW-0378">Hydrolase</keyword>
<dbReference type="InterPro" id="IPR052708">
    <property type="entry name" value="PxpC"/>
</dbReference>
<protein>
    <recommendedName>
        <fullName evidence="4">Carboxyltransferase domain-containing protein</fullName>
    </recommendedName>
</protein>
<evidence type="ECO:0000259" key="4">
    <source>
        <dbReference type="SMART" id="SM00797"/>
    </source>
</evidence>
<proteinExistence type="predicted"/>
<dbReference type="RefSeq" id="WP_089347600.1">
    <property type="nucleotide sequence ID" value="NZ_BJUM01000036.1"/>
</dbReference>
<dbReference type="Gene3D" id="2.40.100.10">
    <property type="entry name" value="Cyclophilin-like"/>
    <property type="match status" value="1"/>
</dbReference>
<dbReference type="SUPFAM" id="SSF50891">
    <property type="entry name" value="Cyclophilin-like"/>
    <property type="match status" value="1"/>
</dbReference>
<evidence type="ECO:0000313" key="6">
    <source>
        <dbReference type="Proteomes" id="UP000321419"/>
    </source>
</evidence>
<dbReference type="PANTHER" id="PTHR43309:SF3">
    <property type="entry name" value="5-OXOPROLINASE SUBUNIT C"/>
    <property type="match status" value="1"/>
</dbReference>
<dbReference type="GO" id="GO:0005524">
    <property type="term" value="F:ATP binding"/>
    <property type="evidence" value="ECO:0007669"/>
    <property type="project" value="UniProtKB-KW"/>
</dbReference>
<gene>
    <name evidence="5" type="ORF">PES01_31370</name>
</gene>
<comment type="caution">
    <text evidence="5">The sequence shown here is derived from an EMBL/GenBank/DDBJ whole genome shotgun (WGS) entry which is preliminary data.</text>
</comment>
<dbReference type="SMART" id="SM00797">
    <property type="entry name" value="AHS2"/>
    <property type="match status" value="1"/>
</dbReference>
<reference evidence="5 6" key="1">
    <citation type="submission" date="2019-07" db="EMBL/GenBank/DDBJ databases">
        <title>Whole genome shotgun sequence of Pseudoalteromonas espejiana NBRC 102222.</title>
        <authorList>
            <person name="Hosoyama A."/>
            <person name="Uohara A."/>
            <person name="Ohji S."/>
            <person name="Ichikawa N."/>
        </authorList>
    </citation>
    <scope>NUCLEOTIDE SEQUENCE [LARGE SCALE GENOMIC DNA]</scope>
    <source>
        <strain evidence="5 6">NBRC 102222</strain>
    </source>
</reference>
<keyword evidence="3" id="KW-0067">ATP-binding</keyword>
<dbReference type="EMBL" id="BJUM01000036">
    <property type="protein sequence ID" value="GEK56292.1"/>
    <property type="molecule type" value="Genomic_DNA"/>
</dbReference>
<dbReference type="AlphaFoldDB" id="A0A510XZ21"/>